<keyword evidence="6" id="KW-0732">Signal</keyword>
<dbReference type="InterPro" id="IPR050330">
    <property type="entry name" value="Bact_OuterMem_StrucFunc"/>
</dbReference>
<dbReference type="InterPro" id="IPR036737">
    <property type="entry name" value="OmpA-like_sf"/>
</dbReference>
<dbReference type="Gene3D" id="3.30.1330.60">
    <property type="entry name" value="OmpA-like domain"/>
    <property type="match status" value="1"/>
</dbReference>
<gene>
    <name evidence="8" type="ORF">GCM10025791_44920</name>
</gene>
<feature type="domain" description="OmpA-like" evidence="7">
    <location>
        <begin position="353"/>
        <end position="470"/>
    </location>
</feature>
<evidence type="ECO:0000256" key="1">
    <source>
        <dbReference type="ARBA" id="ARBA00004442"/>
    </source>
</evidence>
<keyword evidence="9" id="KW-1185">Reference proteome</keyword>
<dbReference type="PRINTS" id="PR01021">
    <property type="entry name" value="OMPADOMAIN"/>
</dbReference>
<accession>A0AAV3U8M6</accession>
<evidence type="ECO:0000256" key="6">
    <source>
        <dbReference type="SAM" id="SignalP"/>
    </source>
</evidence>
<name>A0AAV3U8M6_9ALTE</name>
<dbReference type="PANTHER" id="PTHR30329">
    <property type="entry name" value="STATOR ELEMENT OF FLAGELLAR MOTOR COMPLEX"/>
    <property type="match status" value="1"/>
</dbReference>
<proteinExistence type="predicted"/>
<dbReference type="InterPro" id="IPR006664">
    <property type="entry name" value="OMP_bac"/>
</dbReference>
<keyword evidence="3" id="KW-0998">Cell outer membrane</keyword>
<dbReference type="Proteomes" id="UP001409585">
    <property type="component" value="Unassembled WGS sequence"/>
</dbReference>
<comment type="caution">
    <text evidence="8">The sequence shown here is derived from an EMBL/GenBank/DDBJ whole genome shotgun (WGS) entry which is preliminary data.</text>
</comment>
<sequence length="470" mass="51532">MLKTIQTIACAITVFLSAPAAFADEIQTLLFKEVNESLLRANEVKANTLAPTSYGKAADLYRSAQEKFDKNASIDSIKKDLESAKALFAKAAKASAIADVTLVESIQARNGAEAAEAEQHAPEQWRDAEVKFAEAAKRLEAGNSKSAVRIAENAEALYEAAELNAIKNHYLNSARDLVAKAEKVKANRFAPETLTNAQQALAQAEKSLDENRYDLDQPRALAKDALYQAAHAIKITETARKVDDDDLTVEQLVLAMEAPVQSIGDTLDLKLAFDGSLEEPIEPVQEAIKVLQKDSAELVERNSQLVALEAQMSDLENRLGLQSDRLARQEEREQKIASVEGLFTDEEAIVLKKGDSVILRMIGLNFKSGKSNIDAEYFGLLRKVMTAINSFSNPNITIEGHTDSFGSDDINLKLSSERAEAVQTYLQTNMEAGTFSKILAQGYGESKPIANNETADGRRKNRRIDLVIQE</sequence>
<protein>
    <recommendedName>
        <fullName evidence="7">OmpA-like domain-containing protein</fullName>
    </recommendedName>
</protein>
<dbReference type="PROSITE" id="PS51123">
    <property type="entry name" value="OMPA_2"/>
    <property type="match status" value="1"/>
</dbReference>
<dbReference type="SUPFAM" id="SSF103088">
    <property type="entry name" value="OmpA-like"/>
    <property type="match status" value="1"/>
</dbReference>
<comment type="subcellular location">
    <subcellularLocation>
        <location evidence="1">Cell outer membrane</location>
    </subcellularLocation>
</comment>
<evidence type="ECO:0000256" key="5">
    <source>
        <dbReference type="SAM" id="Coils"/>
    </source>
</evidence>
<evidence type="ECO:0000313" key="8">
    <source>
        <dbReference type="EMBL" id="GAA4959040.1"/>
    </source>
</evidence>
<dbReference type="CDD" id="cd07185">
    <property type="entry name" value="OmpA_C-like"/>
    <property type="match status" value="1"/>
</dbReference>
<dbReference type="InterPro" id="IPR006665">
    <property type="entry name" value="OmpA-like"/>
</dbReference>
<dbReference type="EMBL" id="BAABLX010000077">
    <property type="protein sequence ID" value="GAA4959040.1"/>
    <property type="molecule type" value="Genomic_DNA"/>
</dbReference>
<evidence type="ECO:0000313" key="9">
    <source>
        <dbReference type="Proteomes" id="UP001409585"/>
    </source>
</evidence>
<evidence type="ECO:0000256" key="4">
    <source>
        <dbReference type="PROSITE-ProRule" id="PRU00473"/>
    </source>
</evidence>
<keyword evidence="2 4" id="KW-0472">Membrane</keyword>
<dbReference type="Pfam" id="PF00691">
    <property type="entry name" value="OmpA"/>
    <property type="match status" value="1"/>
</dbReference>
<keyword evidence="5" id="KW-0175">Coiled coil</keyword>
<feature type="signal peptide" evidence="6">
    <location>
        <begin position="1"/>
        <end position="23"/>
    </location>
</feature>
<organism evidence="8 9">
    <name type="scientific">Halioxenophilus aromaticivorans</name>
    <dbReference type="NCBI Taxonomy" id="1306992"/>
    <lineage>
        <taxon>Bacteria</taxon>
        <taxon>Pseudomonadati</taxon>
        <taxon>Pseudomonadota</taxon>
        <taxon>Gammaproteobacteria</taxon>
        <taxon>Alteromonadales</taxon>
        <taxon>Alteromonadaceae</taxon>
        <taxon>Halioxenophilus</taxon>
    </lineage>
</organism>
<evidence type="ECO:0000256" key="3">
    <source>
        <dbReference type="ARBA" id="ARBA00023237"/>
    </source>
</evidence>
<dbReference type="PANTHER" id="PTHR30329:SF21">
    <property type="entry name" value="LIPOPROTEIN YIAD-RELATED"/>
    <property type="match status" value="1"/>
</dbReference>
<feature type="chain" id="PRO_5043999705" description="OmpA-like domain-containing protein" evidence="6">
    <location>
        <begin position="24"/>
        <end position="470"/>
    </location>
</feature>
<reference evidence="9" key="1">
    <citation type="journal article" date="2019" name="Int. J. Syst. Evol. Microbiol.">
        <title>The Global Catalogue of Microorganisms (GCM) 10K type strain sequencing project: providing services to taxonomists for standard genome sequencing and annotation.</title>
        <authorList>
            <consortium name="The Broad Institute Genomics Platform"/>
            <consortium name="The Broad Institute Genome Sequencing Center for Infectious Disease"/>
            <person name="Wu L."/>
            <person name="Ma J."/>
        </authorList>
    </citation>
    <scope>NUCLEOTIDE SEQUENCE [LARGE SCALE GENOMIC DNA]</scope>
    <source>
        <strain evidence="9">JCM 19134</strain>
    </source>
</reference>
<dbReference type="AlphaFoldDB" id="A0AAV3U8M6"/>
<dbReference type="GO" id="GO:0009279">
    <property type="term" value="C:cell outer membrane"/>
    <property type="evidence" value="ECO:0007669"/>
    <property type="project" value="UniProtKB-SubCell"/>
</dbReference>
<evidence type="ECO:0000256" key="2">
    <source>
        <dbReference type="ARBA" id="ARBA00023136"/>
    </source>
</evidence>
<dbReference type="RefSeq" id="WP_345427573.1">
    <property type="nucleotide sequence ID" value="NZ_AP031496.1"/>
</dbReference>
<feature type="coiled-coil region" evidence="5">
    <location>
        <begin position="298"/>
        <end position="332"/>
    </location>
</feature>
<evidence type="ECO:0000259" key="7">
    <source>
        <dbReference type="PROSITE" id="PS51123"/>
    </source>
</evidence>